<dbReference type="InterPro" id="IPR009057">
    <property type="entry name" value="Homeodomain-like_sf"/>
</dbReference>
<keyword evidence="8" id="KW-0862">Zinc</keyword>
<keyword evidence="6" id="KW-0677">Repeat</keyword>
<feature type="compositionally biased region" description="Basic and acidic residues" evidence="17">
    <location>
        <begin position="720"/>
        <end position="748"/>
    </location>
</feature>
<gene>
    <name evidence="20" type="primary">ZHX2</name>
    <name evidence="20" type="ORF">BLAG_LOCUS21919</name>
</gene>
<keyword evidence="3" id="KW-0678">Repressor</keyword>
<dbReference type="SMART" id="SM00355">
    <property type="entry name" value="ZnF_C2H2"/>
    <property type="match status" value="4"/>
</dbReference>
<evidence type="ECO:0000256" key="2">
    <source>
        <dbReference type="ARBA" id="ARBA00007440"/>
    </source>
</evidence>
<feature type="region of interest" description="Disordered" evidence="17">
    <location>
        <begin position="290"/>
        <end position="321"/>
    </location>
</feature>
<evidence type="ECO:0000313" key="21">
    <source>
        <dbReference type="Proteomes" id="UP000838412"/>
    </source>
</evidence>
<dbReference type="Proteomes" id="UP000838412">
    <property type="component" value="Chromosome 7"/>
</dbReference>
<evidence type="ECO:0000256" key="16">
    <source>
        <dbReference type="RuleBase" id="RU000682"/>
    </source>
</evidence>
<feature type="compositionally biased region" description="Polar residues" evidence="17">
    <location>
        <begin position="1111"/>
        <end position="1123"/>
    </location>
</feature>
<dbReference type="Pfam" id="PF00046">
    <property type="entry name" value="Homeodomain"/>
    <property type="match status" value="4"/>
</dbReference>
<evidence type="ECO:0000313" key="20">
    <source>
        <dbReference type="EMBL" id="CAH1269200.1"/>
    </source>
</evidence>
<evidence type="ECO:0000256" key="10">
    <source>
        <dbReference type="ARBA" id="ARBA00023125"/>
    </source>
</evidence>
<dbReference type="PROSITE" id="PS50071">
    <property type="entry name" value="HOMEOBOX_2"/>
    <property type="match status" value="6"/>
</dbReference>
<dbReference type="EMBL" id="OV696692">
    <property type="protein sequence ID" value="CAH1269200.1"/>
    <property type="molecule type" value="Genomic_DNA"/>
</dbReference>
<feature type="compositionally biased region" description="Acidic residues" evidence="17">
    <location>
        <begin position="665"/>
        <end position="692"/>
    </location>
</feature>
<feature type="domain" description="Homeobox" evidence="18">
    <location>
        <begin position="480"/>
        <end position="540"/>
    </location>
</feature>
<dbReference type="OrthoDB" id="6159439at2759"/>
<dbReference type="SUPFAM" id="SSF46689">
    <property type="entry name" value="Homeodomain-like"/>
    <property type="match status" value="6"/>
</dbReference>
<feature type="compositionally biased region" description="Polar residues" evidence="17">
    <location>
        <begin position="600"/>
        <end position="620"/>
    </location>
</feature>
<evidence type="ECO:0000256" key="5">
    <source>
        <dbReference type="ARBA" id="ARBA00022723"/>
    </source>
</evidence>
<dbReference type="CDD" id="cd00086">
    <property type="entry name" value="homeodomain"/>
    <property type="match status" value="5"/>
</dbReference>
<feature type="domain" description="C2H2-type" evidence="19">
    <location>
        <begin position="1389"/>
        <end position="1416"/>
    </location>
</feature>
<evidence type="ECO:0000256" key="14">
    <source>
        <dbReference type="PROSITE-ProRule" id="PRU00042"/>
    </source>
</evidence>
<evidence type="ECO:0000259" key="19">
    <source>
        <dbReference type="PROSITE" id="PS50157"/>
    </source>
</evidence>
<feature type="compositionally biased region" description="Basic and acidic residues" evidence="17">
    <location>
        <begin position="534"/>
        <end position="545"/>
    </location>
</feature>
<dbReference type="InterPro" id="IPR001356">
    <property type="entry name" value="HD"/>
</dbReference>
<dbReference type="GO" id="GO:0003677">
    <property type="term" value="F:DNA binding"/>
    <property type="evidence" value="ECO:0007669"/>
    <property type="project" value="UniProtKB-UniRule"/>
</dbReference>
<feature type="DNA-binding region" description="Homeobox" evidence="15">
    <location>
        <begin position="210"/>
        <end position="252"/>
    </location>
</feature>
<dbReference type="Gene3D" id="1.10.10.60">
    <property type="entry name" value="Homeodomain-like"/>
    <property type="match status" value="6"/>
</dbReference>
<feature type="domain" description="Homeobox" evidence="18">
    <location>
        <begin position="208"/>
        <end position="251"/>
    </location>
</feature>
<dbReference type="PROSITE" id="PS00027">
    <property type="entry name" value="HOMEOBOX_1"/>
    <property type="match status" value="1"/>
</dbReference>
<dbReference type="PANTHER" id="PTHR15467">
    <property type="entry name" value="ZINC-FINGERS AND HOMEOBOXES RELATED"/>
    <property type="match status" value="1"/>
</dbReference>
<evidence type="ECO:0000259" key="18">
    <source>
        <dbReference type="PROSITE" id="PS50071"/>
    </source>
</evidence>
<dbReference type="GO" id="GO:0000981">
    <property type="term" value="F:DNA-binding transcription factor activity, RNA polymerase II-specific"/>
    <property type="evidence" value="ECO:0007669"/>
    <property type="project" value="InterPro"/>
</dbReference>
<feature type="compositionally biased region" description="Basic and acidic residues" evidence="17">
    <location>
        <begin position="631"/>
        <end position="664"/>
    </location>
</feature>
<feature type="DNA-binding region" description="Homeobox" evidence="15">
    <location>
        <begin position="324"/>
        <end position="373"/>
    </location>
</feature>
<feature type="compositionally biased region" description="Basic residues" evidence="17">
    <location>
        <begin position="405"/>
        <end position="419"/>
    </location>
</feature>
<dbReference type="PROSITE" id="PS50157">
    <property type="entry name" value="ZINC_FINGER_C2H2_2"/>
    <property type="match status" value="1"/>
</dbReference>
<feature type="domain" description="Homeobox" evidence="18">
    <location>
        <begin position="1037"/>
        <end position="1097"/>
    </location>
</feature>
<dbReference type="InterPro" id="IPR036236">
    <property type="entry name" value="Znf_C2H2_sf"/>
</dbReference>
<dbReference type="Pfam" id="PF18387">
    <property type="entry name" value="zf_C2H2_ZHX"/>
    <property type="match status" value="1"/>
</dbReference>
<keyword evidence="7 14" id="KW-0863">Zinc-finger</keyword>
<keyword evidence="5" id="KW-0479">Metal-binding</keyword>
<keyword evidence="21" id="KW-1185">Reference proteome</keyword>
<feature type="region of interest" description="Disordered" evidence="17">
    <location>
        <begin position="1264"/>
        <end position="1305"/>
    </location>
</feature>
<evidence type="ECO:0000256" key="4">
    <source>
        <dbReference type="ARBA" id="ARBA00022553"/>
    </source>
</evidence>
<feature type="region of interest" description="Disordered" evidence="17">
    <location>
        <begin position="395"/>
        <end position="472"/>
    </location>
</feature>
<feature type="DNA-binding region" description="Homeobox" evidence="15">
    <location>
        <begin position="482"/>
        <end position="541"/>
    </location>
</feature>
<organism evidence="20 21">
    <name type="scientific">Branchiostoma lanceolatum</name>
    <name type="common">Common lancelet</name>
    <name type="synonym">Amphioxus lanceolatum</name>
    <dbReference type="NCBI Taxonomy" id="7740"/>
    <lineage>
        <taxon>Eukaryota</taxon>
        <taxon>Metazoa</taxon>
        <taxon>Chordata</taxon>
        <taxon>Cephalochordata</taxon>
        <taxon>Leptocardii</taxon>
        <taxon>Amphioxiformes</taxon>
        <taxon>Branchiostomatidae</taxon>
        <taxon>Branchiostoma</taxon>
    </lineage>
</organism>
<feature type="region of interest" description="Disordered" evidence="17">
    <location>
        <begin position="973"/>
        <end position="1026"/>
    </location>
</feature>
<accession>A0A8K0A4N8</accession>
<feature type="compositionally biased region" description="Acidic residues" evidence="17">
    <location>
        <begin position="1099"/>
        <end position="1110"/>
    </location>
</feature>
<dbReference type="InterPro" id="IPR013087">
    <property type="entry name" value="Znf_C2H2_type"/>
</dbReference>
<evidence type="ECO:0000256" key="6">
    <source>
        <dbReference type="ARBA" id="ARBA00022737"/>
    </source>
</evidence>
<feature type="compositionally biased region" description="Acidic residues" evidence="17">
    <location>
        <begin position="707"/>
        <end position="719"/>
    </location>
</feature>
<feature type="domain" description="Homeobox" evidence="18">
    <location>
        <begin position="892"/>
        <end position="939"/>
    </location>
</feature>
<evidence type="ECO:0000256" key="17">
    <source>
        <dbReference type="SAM" id="MobiDB-lite"/>
    </source>
</evidence>
<keyword evidence="12" id="KW-0804">Transcription</keyword>
<keyword evidence="11 15" id="KW-0371">Homeobox</keyword>
<feature type="compositionally biased region" description="Low complexity" evidence="17">
    <location>
        <begin position="422"/>
        <end position="437"/>
    </location>
</feature>
<evidence type="ECO:0000256" key="8">
    <source>
        <dbReference type="ARBA" id="ARBA00022833"/>
    </source>
</evidence>
<sequence>MTSVSNLTLTTDVKNPVGKLQGGFECKYCSFQTQDLNEFTSHVDSAHPHVILNPTYICKLCNFSTKRYEMFMQHNQKNHPDNTKLALKVIKQNGTTFLEQNPVGGTEEKTTANGEGNNAVEVETKVEQDKDEMRGEDESGTTVGAFRAPMMQKLLDQKTSAPKGDAVSDDQFSASSTLQKLCQTAANPPVTYATISVSNADSHSEAVLREYFNKFPYFTDKELEEMVDKTGMTEDEVRIWFTAQRQKLSVNWTAEEIEEYRVSGVPATWAERIKEPEKTMKVVKTLFPPTRVSPAAKDPTKTPKVARPRPSPGGEGGNWKKTPEQLQLLKRAFGKTQFPTPLEVDKLVRASGLAAGVVKKWFSDTRYHVKHSKGTKGLCVYKEDLNETLDSIIESASLKSPSRSPRPRGRPPHSPKSPRGRPPLSHSPRGRPPLSHSPRGRPPLSPRGRPRSPRSPRAQLNFNSPDGSSPKVKIERSAMDMEWLERKGKSEYQLDLLKINFQQNPYPSEFDVDKLREETKMTAREIGRWFNDCRREKGMPQDEKYYVPPQEVVSQDGEEEAIVPKDEPLSPGQPDLVDYFNGDVEDDSGSDNDKSRSNDVNENSVRNNGNKSGVSSSQKVADSPKGNAPDVENRDKSDSVAEEKEKEEEPRSGSGRGELETKDDPLDDDNDDVDVDDDDDDGEDAEMGDEESGLYMDVQDEPVVGMEDQEDAGEEEEEGWDHQEEEQKQQTETNKNGRQEQSKKKGGDVKTTMKVFYDRTGRVKRRFKTEYQLRLLKESFQRCPHPDDLEIERLMRLTRLTKQDIRNYFSDKRYDVFKRNPHKMHQLSHQPHEPPSTLEDYLDEDDSLPTMVPPGTNVVLSPADILTRKRKREDVEDFEEDGKIDGKKTAFQLDVIKASFSLNQRPGDTEVARINKLTKLSRKEILCWFGDTRYAFKHGKVKWIEKYRKMAEDPHYKKYFGYDDDTISAPTSGVTSPVTVTSTPHSLPSSPVHHSAQPSSVESTPTLRSPTAQLSPEQQQTPVSGKESIMGLQSIVSSMNPQKPLTNVEKLKMLTEQYERCPFILYHDAEDLASKTDLRVEQVLSWFERKREEEKKDANDEEGHESEDESPSSMVQRTPNNIPQRPRPLLDPDMQIQIIKPPMSQQQPRPPAVTHIMNQQRPIAPRPVMHPSLRPVASPPMPRQHTPQPLRMQVPGGVPGQNFVMVSQVPQQHHMVQPGMLGPGGRPQIIYTIVPNQPANQPSAPSQPQAIRVQSAMSLATGQQVVMQSSPPLQGAPSQPQPTMVVSSPPPPNIHQQQQQHNERPNDLVRSILASCKIDISNWETVVYQCPRCKAVFPRWAPLENHEKICNTPREDGTKSQPSIYLTMALVESYFMKEDVMTEDGSPLFKCSLCNQPYIEEKSLPLHLEEHTKQDVCMKYMYQLE</sequence>
<feature type="region of interest" description="Disordered" evidence="17">
    <location>
        <begin position="534"/>
        <end position="751"/>
    </location>
</feature>
<keyword evidence="10 15" id="KW-0238">DNA-binding</keyword>
<feature type="DNA-binding region" description="Homeobox" evidence="15">
    <location>
        <begin position="761"/>
        <end position="820"/>
    </location>
</feature>
<keyword evidence="13 15" id="KW-0539">Nucleus</keyword>
<feature type="compositionally biased region" description="Polar residues" evidence="17">
    <location>
        <begin position="458"/>
        <end position="467"/>
    </location>
</feature>
<proteinExistence type="inferred from homology"/>
<dbReference type="SUPFAM" id="SSF57667">
    <property type="entry name" value="beta-beta-alpha zinc fingers"/>
    <property type="match status" value="2"/>
</dbReference>
<keyword evidence="4" id="KW-0597">Phosphoprotein</keyword>
<feature type="compositionally biased region" description="Low complexity" evidence="17">
    <location>
        <begin position="973"/>
        <end position="995"/>
    </location>
</feature>
<feature type="DNA-binding region" description="Homeobox" evidence="15">
    <location>
        <begin position="894"/>
        <end position="940"/>
    </location>
</feature>
<evidence type="ECO:0000256" key="11">
    <source>
        <dbReference type="ARBA" id="ARBA00023155"/>
    </source>
</evidence>
<feature type="domain" description="Homeobox" evidence="18">
    <location>
        <begin position="322"/>
        <end position="372"/>
    </location>
</feature>
<name>A0A8K0A4N8_BRALA</name>
<reference evidence="20" key="1">
    <citation type="submission" date="2022-01" db="EMBL/GenBank/DDBJ databases">
        <authorList>
            <person name="Braso-Vives M."/>
        </authorList>
    </citation>
    <scope>NUCLEOTIDE SEQUENCE</scope>
</reference>
<feature type="domain" description="Homeobox" evidence="18">
    <location>
        <begin position="759"/>
        <end position="819"/>
    </location>
</feature>
<evidence type="ECO:0000256" key="15">
    <source>
        <dbReference type="PROSITE-ProRule" id="PRU00108"/>
    </source>
</evidence>
<evidence type="ECO:0000256" key="3">
    <source>
        <dbReference type="ARBA" id="ARBA00022491"/>
    </source>
</evidence>
<comment type="similarity">
    <text evidence="2">Belongs to the ZHX family.</text>
</comment>
<evidence type="ECO:0000256" key="12">
    <source>
        <dbReference type="ARBA" id="ARBA00023163"/>
    </source>
</evidence>
<dbReference type="InterPro" id="IPR041057">
    <property type="entry name" value="ZHX_Znf_C2H2"/>
</dbReference>
<dbReference type="GO" id="GO:0005634">
    <property type="term" value="C:nucleus"/>
    <property type="evidence" value="ECO:0007669"/>
    <property type="project" value="UniProtKB-SubCell"/>
</dbReference>
<dbReference type="PANTHER" id="PTHR15467:SF9">
    <property type="entry name" value="HOMEOBOX DOMAIN-CONTAINING PROTEIN"/>
    <property type="match status" value="1"/>
</dbReference>
<feature type="DNA-binding region" description="Homeobox" evidence="15">
    <location>
        <begin position="1039"/>
        <end position="1098"/>
    </location>
</feature>
<feature type="compositionally biased region" description="Polar residues" evidence="17">
    <location>
        <begin position="1264"/>
        <end position="1286"/>
    </location>
</feature>
<feature type="region of interest" description="Disordered" evidence="17">
    <location>
        <begin position="1091"/>
        <end position="1129"/>
    </location>
</feature>
<evidence type="ECO:0000256" key="9">
    <source>
        <dbReference type="ARBA" id="ARBA00023015"/>
    </source>
</evidence>
<dbReference type="Gene3D" id="3.30.160.60">
    <property type="entry name" value="Classic Zinc Finger"/>
    <property type="match status" value="1"/>
</dbReference>
<evidence type="ECO:0000256" key="1">
    <source>
        <dbReference type="ARBA" id="ARBA00004123"/>
    </source>
</evidence>
<keyword evidence="9" id="KW-0805">Transcription regulation</keyword>
<feature type="compositionally biased region" description="Polar residues" evidence="17">
    <location>
        <begin position="996"/>
        <end position="1023"/>
    </location>
</feature>
<dbReference type="SMART" id="SM00389">
    <property type="entry name" value="HOX"/>
    <property type="match status" value="6"/>
</dbReference>
<dbReference type="PROSITE" id="PS00028">
    <property type="entry name" value="ZINC_FINGER_C2H2_1"/>
    <property type="match status" value="1"/>
</dbReference>
<protein>
    <submittedName>
        <fullName evidence="20">ZHX2 protein</fullName>
    </submittedName>
</protein>
<evidence type="ECO:0000256" key="13">
    <source>
        <dbReference type="ARBA" id="ARBA00023242"/>
    </source>
</evidence>
<dbReference type="InterPro" id="IPR017970">
    <property type="entry name" value="Homeobox_CS"/>
</dbReference>
<comment type="subcellular location">
    <subcellularLocation>
        <location evidence="1 15 16">Nucleus</location>
    </subcellularLocation>
</comment>
<evidence type="ECO:0000256" key="7">
    <source>
        <dbReference type="ARBA" id="ARBA00022771"/>
    </source>
</evidence>
<dbReference type="GO" id="GO:0008270">
    <property type="term" value="F:zinc ion binding"/>
    <property type="evidence" value="ECO:0007669"/>
    <property type="project" value="UniProtKB-KW"/>
</dbReference>